<sequence length="179" mass="18998">MLRQGASLLLQGAAAAASGCTAHAAAPLLGAAAHLQRRALSSAPEPGKKITATLFPGDGIGPDIAEAVREIFEAAGAPIEWDVQHLGKTVDERTNSFVTRENLDSVLKNGIGLKGPMTTPIGKGFRSLNLTLRKELQLYANVRPCFSLPGYKTRYDNVNLVTIRRGHVGSNACDPRDPT</sequence>
<accession>A0A0D2MX17</accession>
<dbReference type="SMART" id="SM01329">
    <property type="entry name" value="Iso_dh"/>
    <property type="match status" value="1"/>
</dbReference>
<evidence type="ECO:0000256" key="1">
    <source>
        <dbReference type="ARBA" id="ARBA00007769"/>
    </source>
</evidence>
<dbReference type="Pfam" id="PF00180">
    <property type="entry name" value="Iso_dh"/>
    <property type="match status" value="1"/>
</dbReference>
<evidence type="ECO:0000313" key="5">
    <source>
        <dbReference type="Proteomes" id="UP000054498"/>
    </source>
</evidence>
<dbReference type="GO" id="GO:0006102">
    <property type="term" value="P:isocitrate metabolic process"/>
    <property type="evidence" value="ECO:0007669"/>
    <property type="project" value="TreeGrafter"/>
</dbReference>
<dbReference type="STRING" id="145388.A0A0D2MX17"/>
<dbReference type="RefSeq" id="XP_013897795.1">
    <property type="nucleotide sequence ID" value="XM_014042341.1"/>
</dbReference>
<evidence type="ECO:0000259" key="3">
    <source>
        <dbReference type="SMART" id="SM01329"/>
    </source>
</evidence>
<dbReference type="SUPFAM" id="SSF53659">
    <property type="entry name" value="Isocitrate/Isopropylmalate dehydrogenase-like"/>
    <property type="match status" value="1"/>
</dbReference>
<organism evidence="4 5">
    <name type="scientific">Monoraphidium neglectum</name>
    <dbReference type="NCBI Taxonomy" id="145388"/>
    <lineage>
        <taxon>Eukaryota</taxon>
        <taxon>Viridiplantae</taxon>
        <taxon>Chlorophyta</taxon>
        <taxon>core chlorophytes</taxon>
        <taxon>Chlorophyceae</taxon>
        <taxon>CS clade</taxon>
        <taxon>Sphaeropleales</taxon>
        <taxon>Selenastraceae</taxon>
        <taxon>Monoraphidium</taxon>
    </lineage>
</organism>
<dbReference type="Proteomes" id="UP000054498">
    <property type="component" value="Unassembled WGS sequence"/>
</dbReference>
<dbReference type="GeneID" id="25742059"/>
<dbReference type="GO" id="GO:0005739">
    <property type="term" value="C:mitochondrion"/>
    <property type="evidence" value="ECO:0007669"/>
    <property type="project" value="TreeGrafter"/>
</dbReference>
<dbReference type="PROSITE" id="PS51257">
    <property type="entry name" value="PROKAR_LIPOPROTEIN"/>
    <property type="match status" value="1"/>
</dbReference>
<dbReference type="Gene3D" id="3.40.718.10">
    <property type="entry name" value="Isopropylmalate Dehydrogenase"/>
    <property type="match status" value="1"/>
</dbReference>
<dbReference type="PANTHER" id="PTHR11835">
    <property type="entry name" value="DECARBOXYLATING DEHYDROGENASES-ISOCITRATE, ISOPROPYLMALATE, TARTRATE"/>
    <property type="match status" value="1"/>
</dbReference>
<dbReference type="EMBL" id="KK102067">
    <property type="protein sequence ID" value="KIY98775.1"/>
    <property type="molecule type" value="Genomic_DNA"/>
</dbReference>
<dbReference type="GO" id="GO:0004449">
    <property type="term" value="F:isocitrate dehydrogenase (NAD+) activity"/>
    <property type="evidence" value="ECO:0007669"/>
    <property type="project" value="UniProtKB-EC"/>
</dbReference>
<dbReference type="AlphaFoldDB" id="A0A0D2MX17"/>
<keyword evidence="5" id="KW-1185">Reference proteome</keyword>
<proteinExistence type="inferred from homology"/>
<dbReference type="KEGG" id="mng:MNEG_9184"/>
<reference evidence="4 5" key="1">
    <citation type="journal article" date="2013" name="BMC Genomics">
        <title>Reconstruction of the lipid metabolism for the microalga Monoraphidium neglectum from its genome sequence reveals characteristics suitable for biofuel production.</title>
        <authorList>
            <person name="Bogen C."/>
            <person name="Al-Dilaimi A."/>
            <person name="Albersmeier A."/>
            <person name="Wichmann J."/>
            <person name="Grundmann M."/>
            <person name="Rupp O."/>
            <person name="Lauersen K.J."/>
            <person name="Blifernez-Klassen O."/>
            <person name="Kalinowski J."/>
            <person name="Goesmann A."/>
            <person name="Mussgnug J.H."/>
            <person name="Kruse O."/>
        </authorList>
    </citation>
    <scope>NUCLEOTIDE SEQUENCE [LARGE SCALE GENOMIC DNA]</scope>
    <source>
        <strain evidence="4 5">SAG 48.87</strain>
    </source>
</reference>
<keyword evidence="2 4" id="KW-0560">Oxidoreductase</keyword>
<comment type="similarity">
    <text evidence="1">Belongs to the isocitrate and isopropylmalate dehydrogenases family.</text>
</comment>
<dbReference type="InterPro" id="IPR024084">
    <property type="entry name" value="IsoPropMal-DH-like_dom"/>
</dbReference>
<dbReference type="PANTHER" id="PTHR11835:SF34">
    <property type="entry name" value="ISOCITRATE DEHYDROGENASE [NAD] SUBUNIT ALPHA, MITOCHONDRIAL"/>
    <property type="match status" value="1"/>
</dbReference>
<gene>
    <name evidence="4" type="ORF">MNEG_9184</name>
</gene>
<dbReference type="OrthoDB" id="10261637at2759"/>
<feature type="domain" description="Isopropylmalate dehydrogenase-like" evidence="3">
    <location>
        <begin position="49"/>
        <end position="177"/>
    </location>
</feature>
<evidence type="ECO:0000313" key="4">
    <source>
        <dbReference type="EMBL" id="KIY98775.1"/>
    </source>
</evidence>
<evidence type="ECO:0000256" key="2">
    <source>
        <dbReference type="ARBA" id="ARBA00023002"/>
    </source>
</evidence>
<protein>
    <submittedName>
        <fullName evidence="4">Isocitrate dehydrogenase (NAD+)</fullName>
        <ecNumber evidence="4">1.1.1.41</ecNumber>
    </submittedName>
</protein>
<dbReference type="GO" id="GO:0006099">
    <property type="term" value="P:tricarboxylic acid cycle"/>
    <property type="evidence" value="ECO:0007669"/>
    <property type="project" value="TreeGrafter"/>
</dbReference>
<dbReference type="EC" id="1.1.1.41" evidence="4"/>
<name>A0A0D2MX17_9CHLO</name>